<dbReference type="PRINTS" id="PR00081">
    <property type="entry name" value="GDHRDH"/>
</dbReference>
<comment type="catalytic activity">
    <reaction evidence="3">
        <text>2,5-dichlorocyclohexa-2,5-dien-1,4-diol + NAD(+) = 2,5-dichlorohydroquinone + NADH + H(+)</text>
        <dbReference type="Rhea" id="RHEA:15741"/>
        <dbReference type="ChEBI" id="CHEBI:15378"/>
        <dbReference type="ChEBI" id="CHEBI:27545"/>
        <dbReference type="ChEBI" id="CHEBI:28975"/>
        <dbReference type="ChEBI" id="CHEBI:57540"/>
        <dbReference type="ChEBI" id="CHEBI:57945"/>
    </reaction>
</comment>
<dbReference type="FunFam" id="3.40.50.720:FF:000084">
    <property type="entry name" value="Short-chain dehydrogenase reductase"/>
    <property type="match status" value="1"/>
</dbReference>
<evidence type="ECO:0000313" key="5">
    <source>
        <dbReference type="Proteomes" id="UP000681425"/>
    </source>
</evidence>
<dbReference type="Pfam" id="PF13561">
    <property type="entry name" value="adh_short_C2"/>
    <property type="match status" value="1"/>
</dbReference>
<protein>
    <submittedName>
        <fullName evidence="4">SDR family oxidoreductase</fullName>
    </submittedName>
</protein>
<reference evidence="4" key="1">
    <citation type="submission" date="2021-04" db="EMBL/GenBank/DDBJ databases">
        <title>Isolation of p-tert-butylphenol degrading bacteria Sphingobium phenoxybenzoativorans Tas13 from active sludge.</title>
        <authorList>
            <person name="Li Y."/>
        </authorList>
    </citation>
    <scope>NUCLEOTIDE SEQUENCE</scope>
    <source>
        <strain evidence="4">Tas13</strain>
    </source>
</reference>
<evidence type="ECO:0000256" key="1">
    <source>
        <dbReference type="ARBA" id="ARBA00006484"/>
    </source>
</evidence>
<keyword evidence="5" id="KW-1185">Reference proteome</keyword>
<organism evidence="4 5">
    <name type="scientific">Sphingobium phenoxybenzoativorans</name>
    <dbReference type="NCBI Taxonomy" id="1592790"/>
    <lineage>
        <taxon>Bacteria</taxon>
        <taxon>Pseudomonadati</taxon>
        <taxon>Pseudomonadota</taxon>
        <taxon>Alphaproteobacteria</taxon>
        <taxon>Sphingomonadales</taxon>
        <taxon>Sphingomonadaceae</taxon>
        <taxon>Sphingobium</taxon>
    </lineage>
</organism>
<dbReference type="InterPro" id="IPR020904">
    <property type="entry name" value="Sc_DH/Rdtase_CS"/>
</dbReference>
<dbReference type="AlphaFoldDB" id="A0A975K991"/>
<name>A0A975K991_9SPHN</name>
<evidence type="ECO:0000256" key="2">
    <source>
        <dbReference type="ARBA" id="ARBA00023002"/>
    </source>
</evidence>
<dbReference type="GO" id="GO:0016491">
    <property type="term" value="F:oxidoreductase activity"/>
    <property type="evidence" value="ECO:0007669"/>
    <property type="project" value="UniProtKB-KW"/>
</dbReference>
<dbReference type="Gene3D" id="3.40.50.720">
    <property type="entry name" value="NAD(P)-binding Rossmann-like Domain"/>
    <property type="match status" value="1"/>
</dbReference>
<dbReference type="PROSITE" id="PS00061">
    <property type="entry name" value="ADH_SHORT"/>
    <property type="match status" value="1"/>
</dbReference>
<dbReference type="SUPFAM" id="SSF51735">
    <property type="entry name" value="NAD(P)-binding Rossmann-fold domains"/>
    <property type="match status" value="1"/>
</dbReference>
<dbReference type="EMBL" id="CP073910">
    <property type="protein sequence ID" value="QUT05797.1"/>
    <property type="molecule type" value="Genomic_DNA"/>
</dbReference>
<keyword evidence="2" id="KW-0560">Oxidoreductase</keyword>
<dbReference type="PRINTS" id="PR00080">
    <property type="entry name" value="SDRFAMILY"/>
</dbReference>
<evidence type="ECO:0000256" key="3">
    <source>
        <dbReference type="ARBA" id="ARBA00051383"/>
    </source>
</evidence>
<dbReference type="CDD" id="cd05233">
    <property type="entry name" value="SDR_c"/>
    <property type="match status" value="1"/>
</dbReference>
<dbReference type="PANTHER" id="PTHR24321">
    <property type="entry name" value="DEHYDROGENASES, SHORT CHAIN"/>
    <property type="match status" value="1"/>
</dbReference>
<gene>
    <name evidence="4" type="ORF">KFK14_23135</name>
</gene>
<accession>A0A975K991</accession>
<sequence length="255" mass="26855">MANVARDLEGRSIICTGAGSGIGRSGAVIAARHGAHILVTDISEEGGRETVDLIRAEGGVAEFERIDISREEDAKRMVERAIALFGKLDGAFNNAAVPQKTAMVHELTLDQWRRNIDVTLTGTFLCMKYELEAMLANGKGAIVNTSSGAGLKGFKLGSEYTAAKHGVVGLTRTAALEYSGLGIRINSISPGGVRTPMLEGAMKTNPDLEPYIVSTHPIGRMAHPDELGEAAVWLLSDAASFVTGAILPVDGGHMA</sequence>
<dbReference type="KEGG" id="spph:KFK14_23135"/>
<dbReference type="PANTHER" id="PTHR24321:SF8">
    <property type="entry name" value="ESTRADIOL 17-BETA-DEHYDROGENASE 8-RELATED"/>
    <property type="match status" value="1"/>
</dbReference>
<proteinExistence type="inferred from homology"/>
<dbReference type="Proteomes" id="UP000681425">
    <property type="component" value="Chromosome"/>
</dbReference>
<evidence type="ECO:0000313" key="4">
    <source>
        <dbReference type="EMBL" id="QUT05797.1"/>
    </source>
</evidence>
<dbReference type="RefSeq" id="WP_212609308.1">
    <property type="nucleotide sequence ID" value="NZ_CP073910.1"/>
</dbReference>
<comment type="similarity">
    <text evidence="1">Belongs to the short-chain dehydrogenases/reductases (SDR) family.</text>
</comment>
<dbReference type="InterPro" id="IPR002347">
    <property type="entry name" value="SDR_fam"/>
</dbReference>
<dbReference type="InterPro" id="IPR036291">
    <property type="entry name" value="NAD(P)-bd_dom_sf"/>
</dbReference>